<dbReference type="EMBL" id="VMNK01000003">
    <property type="protein sequence ID" value="TVO59027.1"/>
    <property type="molecule type" value="Genomic_DNA"/>
</dbReference>
<dbReference type="InterPro" id="IPR026870">
    <property type="entry name" value="Zinc_ribbon_dom"/>
</dbReference>
<sequence>MKLSDDEKITYLANLVAVSRADGSVSPNEIHAVEEAQKRIGAKRTALRKAEALAQGEGFLPSVVGTFSARIANLEDMVSVSLADGVLDQAEKPVILAFARLVGITNEQFQLLVSEVRASFNDSDATRACPSCSAKVPRDAKFCPKCGSSLETTDRDAAVAVEYSIPISGIAVEFAESTASGFIDAVRKAKTAPENAESVKGGKTWYMAAWPKNQIAEAAKLVEDLKGMRNRKVWVDGKESRWDEVFGFTWCNDQRGSAYRPLEYCFGVDEKRLNIWGCKNARMDWSGWAEWFSYGNFKKNGFLKAGHIFVFDKKRIRHELETNLYRVRFCPHLNFRLIDAVLVNLPDEVEATVKGDWTYKRDYEESPGSIRVKEKIVGNGYTHTDEYYASGVTPRTPAIGLAILKKAFDATDVDASVLKGVLSYRGE</sequence>
<protein>
    <submittedName>
        <fullName evidence="2">Zinc-ribbon domain-containing protein</fullName>
    </submittedName>
</protein>
<evidence type="ECO:0000313" key="2">
    <source>
        <dbReference type="EMBL" id="TVO59027.1"/>
    </source>
</evidence>
<name>A0A557R1I3_9RHOO</name>
<proteinExistence type="predicted"/>
<evidence type="ECO:0000313" key="3">
    <source>
        <dbReference type="Proteomes" id="UP000319502"/>
    </source>
</evidence>
<dbReference type="Proteomes" id="UP000319502">
    <property type="component" value="Unassembled WGS sequence"/>
</dbReference>
<keyword evidence="3" id="KW-1185">Reference proteome</keyword>
<dbReference type="AlphaFoldDB" id="A0A557R1I3"/>
<dbReference type="CDD" id="cd07177">
    <property type="entry name" value="terB_like"/>
    <property type="match status" value="1"/>
</dbReference>
<feature type="domain" description="Zinc-ribbon" evidence="1">
    <location>
        <begin position="129"/>
        <end position="150"/>
    </location>
</feature>
<dbReference type="OrthoDB" id="9788304at2"/>
<dbReference type="RefSeq" id="WP_144308536.1">
    <property type="nucleotide sequence ID" value="NZ_VMNK01000003.1"/>
</dbReference>
<evidence type="ECO:0000259" key="1">
    <source>
        <dbReference type="Pfam" id="PF13240"/>
    </source>
</evidence>
<dbReference type="Gene3D" id="1.10.3680.10">
    <property type="entry name" value="TerB-like"/>
    <property type="match status" value="1"/>
</dbReference>
<dbReference type="SUPFAM" id="SSF158682">
    <property type="entry name" value="TerB-like"/>
    <property type="match status" value="1"/>
</dbReference>
<organism evidence="2 3">
    <name type="scientific">Denitromonas halophila</name>
    <dbReference type="NCBI Taxonomy" id="1629404"/>
    <lineage>
        <taxon>Bacteria</taxon>
        <taxon>Pseudomonadati</taxon>
        <taxon>Pseudomonadota</taxon>
        <taxon>Betaproteobacteria</taxon>
        <taxon>Rhodocyclales</taxon>
        <taxon>Zoogloeaceae</taxon>
        <taxon>Denitromonas</taxon>
    </lineage>
</organism>
<reference evidence="2 3" key="1">
    <citation type="submission" date="2019-07" db="EMBL/GenBank/DDBJ databases">
        <title>The pathways for chlorine oxyanion respiration interact through the shared metabolite chlorate.</title>
        <authorList>
            <person name="Barnum T.P."/>
            <person name="Cheng Y."/>
            <person name="Hill K.A."/>
            <person name="Lucas L.N."/>
            <person name="Carlson H.K."/>
            <person name="Coates J.D."/>
        </authorList>
    </citation>
    <scope>NUCLEOTIDE SEQUENCE [LARGE SCALE GENOMIC DNA]</scope>
    <source>
        <strain evidence="2 3">SFB-3</strain>
    </source>
</reference>
<accession>A0A557R1I3</accession>
<dbReference type="Pfam" id="PF13240">
    <property type="entry name" value="Zn_Ribbon_1"/>
    <property type="match status" value="1"/>
</dbReference>
<dbReference type="InterPro" id="IPR029024">
    <property type="entry name" value="TerB-like"/>
</dbReference>
<comment type="caution">
    <text evidence="2">The sequence shown here is derived from an EMBL/GenBank/DDBJ whole genome shotgun (WGS) entry which is preliminary data.</text>
</comment>
<gene>
    <name evidence="2" type="ORF">FHP91_05085</name>
</gene>